<sequence>MKGIRYLLMLSASLVILPTSAIALTGSHGLMGQPVSDSELAQMRGKFVEGSKVIFFGVRMNTEWITANGDIHNMAIGFNVDMNPHNFQPQLSIYLRRLNTEPGAGAPAGTGSTGTVVNESLNNVTGLLQNIQVAGDGNSVLNDVTWDVSDQEFEKFGGPGFEQIQTGEQALAAAGDSSIATEVQVQHNHVGYVLDIANQGRVTQSISGNEIRGLLQSTQLTGNINQIKNKMKLQVQVAPQASLHRQNGLRGALKNINGL</sequence>
<gene>
    <name evidence="2" type="ORF">KDW95_02355</name>
</gene>
<feature type="signal peptide" evidence="1">
    <location>
        <begin position="1"/>
        <end position="23"/>
    </location>
</feature>
<dbReference type="RefSeq" id="WP_255854640.1">
    <property type="nucleotide sequence ID" value="NZ_CP073347.1"/>
</dbReference>
<feature type="chain" id="PRO_5046054135" evidence="1">
    <location>
        <begin position="24"/>
        <end position="259"/>
    </location>
</feature>
<dbReference type="EMBL" id="CP073347">
    <property type="protein sequence ID" value="UTW12548.1"/>
    <property type="molecule type" value="Genomic_DNA"/>
</dbReference>
<name>A0ABY5HJT1_9GAMM</name>
<evidence type="ECO:0000313" key="2">
    <source>
        <dbReference type="EMBL" id="UTW12548.1"/>
    </source>
</evidence>
<keyword evidence="1" id="KW-0732">Signal</keyword>
<organism evidence="2 3">
    <name type="scientific">Marinobacterium rhizophilum</name>
    <dbReference type="NCBI Taxonomy" id="420402"/>
    <lineage>
        <taxon>Bacteria</taxon>
        <taxon>Pseudomonadati</taxon>
        <taxon>Pseudomonadota</taxon>
        <taxon>Gammaproteobacteria</taxon>
        <taxon>Oceanospirillales</taxon>
        <taxon>Oceanospirillaceae</taxon>
        <taxon>Marinobacterium</taxon>
    </lineage>
</organism>
<evidence type="ECO:0000313" key="3">
    <source>
        <dbReference type="Proteomes" id="UP001058461"/>
    </source>
</evidence>
<reference evidence="2" key="1">
    <citation type="submission" date="2021-04" db="EMBL/GenBank/DDBJ databases">
        <title>Oceanospirillales bacteria with DddD are important DMSP degraders in coastal seawater.</title>
        <authorList>
            <person name="Liu J."/>
        </authorList>
    </citation>
    <scope>NUCLEOTIDE SEQUENCE</scope>
    <source>
        <strain evidence="2">D13-1</strain>
    </source>
</reference>
<dbReference type="Proteomes" id="UP001058461">
    <property type="component" value="Chromosome"/>
</dbReference>
<protein>
    <submittedName>
        <fullName evidence="2">Uncharacterized protein</fullName>
    </submittedName>
</protein>
<evidence type="ECO:0000256" key="1">
    <source>
        <dbReference type="SAM" id="SignalP"/>
    </source>
</evidence>
<proteinExistence type="predicted"/>
<accession>A0ABY5HJT1</accession>
<keyword evidence="3" id="KW-1185">Reference proteome</keyword>